<evidence type="ECO:0000313" key="2">
    <source>
        <dbReference type="EMBL" id="KUK44367.1"/>
    </source>
</evidence>
<evidence type="ECO:0008006" key="6">
    <source>
        <dbReference type="Google" id="ProtNLM"/>
    </source>
</evidence>
<evidence type="ECO:0000256" key="1">
    <source>
        <dbReference type="SAM" id="Phobius"/>
    </source>
</evidence>
<dbReference type="Proteomes" id="UP000057043">
    <property type="component" value="Unassembled WGS sequence"/>
</dbReference>
<gene>
    <name evidence="2" type="ORF">XD72_1286</name>
    <name evidence="3" type="ORF">XE07_0765</name>
</gene>
<evidence type="ECO:0000313" key="3">
    <source>
        <dbReference type="EMBL" id="KUK96993.1"/>
    </source>
</evidence>
<proteinExistence type="predicted"/>
<evidence type="ECO:0000313" key="5">
    <source>
        <dbReference type="Proteomes" id="UP000057043"/>
    </source>
</evidence>
<protein>
    <recommendedName>
        <fullName evidence="6">DUF2178 domain-containing protein</fullName>
    </recommendedName>
</protein>
<dbReference type="EMBL" id="LGFT01000027">
    <property type="protein sequence ID" value="KUK44367.1"/>
    <property type="molecule type" value="Genomic_DNA"/>
</dbReference>
<reference evidence="3" key="1">
    <citation type="journal article" date="2015" name="MBio">
        <title>Genome-resolved metagenomic analysis reveals roles for candidate phyla and other microbial community members in biogeochemical transformations in oil reservoirs.</title>
        <authorList>
            <person name="Hu P."/>
            <person name="Tom L."/>
            <person name="Singh A."/>
            <person name="Thomas B.C."/>
            <person name="Baker B.J."/>
            <person name="Piceno Y.M."/>
            <person name="Andersen G.L."/>
            <person name="Banfield J.F."/>
        </authorList>
    </citation>
    <scope>NUCLEOTIDE SEQUENCE [LARGE SCALE GENOMIC DNA]</scope>
    <source>
        <strain evidence="3">56_747</strain>
    </source>
</reference>
<sequence>MPMDARNSKICRMVIIVATVALAGWFAAIADAVLVVSSIFLGAILFYICKRSVTEVEEDERDERVREQASKVAVAIFASASAISGLILIALRNEHPEYMYAGFALAFSACALMILYSVLYGYYNRRYGYEPYNEE</sequence>
<feature type="transmembrane region" description="Helical" evidence="1">
    <location>
        <begin position="70"/>
        <end position="92"/>
    </location>
</feature>
<keyword evidence="1" id="KW-0812">Transmembrane</keyword>
<dbReference type="AlphaFoldDB" id="A0A124FMC7"/>
<evidence type="ECO:0000313" key="4">
    <source>
        <dbReference type="Proteomes" id="UP000053961"/>
    </source>
</evidence>
<dbReference type="EMBL" id="LGHB01000006">
    <property type="protein sequence ID" value="KUK96993.1"/>
    <property type="molecule type" value="Genomic_DNA"/>
</dbReference>
<reference evidence="4 5" key="2">
    <citation type="journal article" date="2015" name="MBio">
        <title>Genome-Resolved Metagenomic Analysis Reveals Roles for Candidate Phyla and Other Microbial Community Members in Biogeochemical Transformations in Oil Reservoirs.</title>
        <authorList>
            <person name="Hu P."/>
            <person name="Tom L."/>
            <person name="Singh A."/>
            <person name="Thomas B.C."/>
            <person name="Baker B.J."/>
            <person name="Piceno Y.M."/>
            <person name="Andersen G.L."/>
            <person name="Banfield J.F."/>
        </authorList>
    </citation>
    <scope>NUCLEOTIDE SEQUENCE [LARGE SCALE GENOMIC DNA]</scope>
    <source>
        <strain evidence="2">57_489</strain>
    </source>
</reference>
<keyword evidence="1" id="KW-1133">Transmembrane helix</keyword>
<dbReference type="PATRIC" id="fig|301375.6.peg.1684"/>
<dbReference type="InterPro" id="IPR019235">
    <property type="entry name" value="DUF2178_TM"/>
</dbReference>
<feature type="transmembrane region" description="Helical" evidence="1">
    <location>
        <begin position="9"/>
        <end position="26"/>
    </location>
</feature>
<accession>A0A124FMC7</accession>
<name>A0A124FMC7_9EURY</name>
<organism evidence="2 5">
    <name type="scientific">Methanothrix harundinacea</name>
    <dbReference type="NCBI Taxonomy" id="301375"/>
    <lineage>
        <taxon>Archaea</taxon>
        <taxon>Methanobacteriati</taxon>
        <taxon>Methanobacteriota</taxon>
        <taxon>Stenosarchaea group</taxon>
        <taxon>Methanomicrobia</taxon>
        <taxon>Methanotrichales</taxon>
        <taxon>Methanotrichaceae</taxon>
        <taxon>Methanothrix</taxon>
    </lineage>
</organism>
<dbReference type="Pfam" id="PF09946">
    <property type="entry name" value="DUF2178"/>
    <property type="match status" value="1"/>
</dbReference>
<keyword evidence="1" id="KW-0472">Membrane</keyword>
<feature type="transmembrane region" description="Helical" evidence="1">
    <location>
        <begin position="98"/>
        <end position="123"/>
    </location>
</feature>
<comment type="caution">
    <text evidence="2">The sequence shown here is derived from an EMBL/GenBank/DDBJ whole genome shotgun (WGS) entry which is preliminary data.</text>
</comment>
<dbReference type="Proteomes" id="UP000053961">
    <property type="component" value="Unassembled WGS sequence"/>
</dbReference>